<dbReference type="EMBL" id="FVGW01000021">
    <property type="protein sequence ID" value="SKM99067.1"/>
    <property type="molecule type" value="Genomic_DNA"/>
</dbReference>
<dbReference type="Pfam" id="PF19826">
    <property type="entry name" value="DUF6307"/>
    <property type="match status" value="1"/>
</dbReference>
<protein>
    <submittedName>
        <fullName evidence="1">Uncharacterized protein</fullName>
    </submittedName>
</protein>
<sequence length="52" mass="5744">MDSTITFQTPYEKRVELVVQALMASSTLDNDVAQIAAVQVLHALDSVPEKIR</sequence>
<dbReference type="InterPro" id="IPR046274">
    <property type="entry name" value="DUF6307"/>
</dbReference>
<dbReference type="Proteomes" id="UP000190074">
    <property type="component" value="Unassembled WGS sequence"/>
</dbReference>
<dbReference type="RefSeq" id="WP_005068407.1">
    <property type="nucleotide sequence ID" value="NZ_FVGW01000021.1"/>
</dbReference>
<evidence type="ECO:0000313" key="1">
    <source>
        <dbReference type="EMBL" id="SKM99067.1"/>
    </source>
</evidence>
<reference evidence="1 2" key="1">
    <citation type="submission" date="2016-11" db="EMBL/GenBank/DDBJ databases">
        <authorList>
            <consortium name="Pathogen Informatics"/>
        </authorList>
    </citation>
    <scope>NUCLEOTIDE SEQUENCE [LARGE SCALE GENOMIC DNA]</scope>
    <source>
        <strain evidence="1 2">911</strain>
    </source>
</reference>
<evidence type="ECO:0000313" key="2">
    <source>
        <dbReference type="Proteomes" id="UP000190074"/>
    </source>
</evidence>
<organism evidence="1 2">
    <name type="scientific">Mycobacteroides abscessus subsp. massiliense</name>
    <dbReference type="NCBI Taxonomy" id="1962118"/>
    <lineage>
        <taxon>Bacteria</taxon>
        <taxon>Bacillati</taxon>
        <taxon>Actinomycetota</taxon>
        <taxon>Actinomycetes</taxon>
        <taxon>Mycobacteriales</taxon>
        <taxon>Mycobacteriaceae</taxon>
        <taxon>Mycobacteroides</taxon>
        <taxon>Mycobacteroides abscessus</taxon>
    </lineage>
</organism>
<accession>A0A1U1AKH9</accession>
<proteinExistence type="predicted"/>
<gene>
    <name evidence="1" type="ORF">SAMEA2259716_05687</name>
</gene>
<dbReference type="AlphaFoldDB" id="A0A1U1AKH9"/>
<name>A0A1U1AKH9_9MYCO</name>